<dbReference type="AlphaFoldDB" id="A0A9W7CDG8"/>
<keyword evidence="2" id="KW-0121">Carboxypeptidase</keyword>
<keyword evidence="6" id="KW-0325">Glycoprotein</keyword>
<accession>A0A9W7CDG8</accession>
<sequence length="275" mass="29264">MPGFGRDSGVGSGSPPSDGPLLLTDLIASGSAPLARLMSIVTLQGIKLGHSGFFTVPSPTPGGPDSNIFAFYQPCTSCGDPSKAPLIQWFNGGPGSPDTVGLFNQIGRFYVDDKMVLRARCHTLCATSSCLFLDSPVGTGYSYQEGEEFIPTSTSRDVARQAGEVLRQGLMARSRERSRGGDCKGAFEEWNRVFNDDGGTSCEPDCEFLFREWTGSGNTEHALLLGQPAEFDFFRKFLKTEGVEEALHVAGSPASGDSDATMSEGGLVYAAMVES</sequence>
<protein>
    <submittedName>
        <fullName evidence="7">Uncharacterized protein</fullName>
    </submittedName>
</protein>
<gene>
    <name evidence="7" type="ORF">TrRE_jg12656</name>
</gene>
<evidence type="ECO:0000256" key="3">
    <source>
        <dbReference type="ARBA" id="ARBA00022670"/>
    </source>
</evidence>
<evidence type="ECO:0000313" key="8">
    <source>
        <dbReference type="Proteomes" id="UP001165082"/>
    </source>
</evidence>
<evidence type="ECO:0000256" key="4">
    <source>
        <dbReference type="ARBA" id="ARBA00022729"/>
    </source>
</evidence>
<comment type="similarity">
    <text evidence="1">Belongs to the peptidase S10 family.</text>
</comment>
<feature type="non-terminal residue" evidence="7">
    <location>
        <position position="1"/>
    </location>
</feature>
<proteinExistence type="inferred from homology"/>
<keyword evidence="5" id="KW-0378">Hydrolase</keyword>
<keyword evidence="4" id="KW-0732">Signal</keyword>
<dbReference type="InterPro" id="IPR001563">
    <property type="entry name" value="Peptidase_S10"/>
</dbReference>
<dbReference type="Pfam" id="PF00450">
    <property type="entry name" value="Peptidase_S10"/>
    <property type="match status" value="1"/>
</dbReference>
<dbReference type="Gene3D" id="3.40.50.1820">
    <property type="entry name" value="alpha/beta hydrolase"/>
    <property type="match status" value="1"/>
</dbReference>
<dbReference type="OrthoDB" id="443318at2759"/>
<dbReference type="PANTHER" id="PTHR11802:SF472">
    <property type="entry name" value="SERINE CARBOXYPEPTIDASE CPVL-RELATED"/>
    <property type="match status" value="1"/>
</dbReference>
<evidence type="ECO:0000256" key="2">
    <source>
        <dbReference type="ARBA" id="ARBA00022645"/>
    </source>
</evidence>
<reference evidence="7" key="1">
    <citation type="submission" date="2022-07" db="EMBL/GenBank/DDBJ databases">
        <title>Genome analysis of Parmales, a sister group of diatoms, reveals the evolutionary specialization of diatoms from phago-mixotrophs to photoautotrophs.</title>
        <authorList>
            <person name="Ban H."/>
            <person name="Sato S."/>
            <person name="Yoshikawa S."/>
            <person name="Kazumasa Y."/>
            <person name="Nakamura Y."/>
            <person name="Ichinomiya M."/>
            <person name="Saitoh K."/>
            <person name="Sato N."/>
            <person name="Blanc-Mathieu R."/>
            <person name="Endo H."/>
            <person name="Kuwata A."/>
            <person name="Ogata H."/>
        </authorList>
    </citation>
    <scope>NUCLEOTIDE SEQUENCE</scope>
</reference>
<dbReference type="PANTHER" id="PTHR11802">
    <property type="entry name" value="SERINE PROTEASE FAMILY S10 SERINE CARBOXYPEPTIDASE"/>
    <property type="match status" value="1"/>
</dbReference>
<evidence type="ECO:0000256" key="6">
    <source>
        <dbReference type="ARBA" id="ARBA00023180"/>
    </source>
</evidence>
<evidence type="ECO:0000256" key="5">
    <source>
        <dbReference type="ARBA" id="ARBA00022801"/>
    </source>
</evidence>
<keyword evidence="8" id="KW-1185">Reference proteome</keyword>
<dbReference type="GO" id="GO:0004185">
    <property type="term" value="F:serine-type carboxypeptidase activity"/>
    <property type="evidence" value="ECO:0007669"/>
    <property type="project" value="InterPro"/>
</dbReference>
<name>A0A9W7CDG8_9STRA</name>
<dbReference type="SUPFAM" id="SSF53474">
    <property type="entry name" value="alpha/beta-Hydrolases"/>
    <property type="match status" value="1"/>
</dbReference>
<evidence type="ECO:0000256" key="1">
    <source>
        <dbReference type="ARBA" id="ARBA00009431"/>
    </source>
</evidence>
<dbReference type="GO" id="GO:0006508">
    <property type="term" value="P:proteolysis"/>
    <property type="evidence" value="ECO:0007669"/>
    <property type="project" value="UniProtKB-KW"/>
</dbReference>
<organism evidence="7 8">
    <name type="scientific">Triparma retinervis</name>
    <dbReference type="NCBI Taxonomy" id="2557542"/>
    <lineage>
        <taxon>Eukaryota</taxon>
        <taxon>Sar</taxon>
        <taxon>Stramenopiles</taxon>
        <taxon>Ochrophyta</taxon>
        <taxon>Bolidophyceae</taxon>
        <taxon>Parmales</taxon>
        <taxon>Triparmaceae</taxon>
        <taxon>Triparma</taxon>
    </lineage>
</organism>
<dbReference type="InterPro" id="IPR029058">
    <property type="entry name" value="AB_hydrolase_fold"/>
</dbReference>
<comment type="caution">
    <text evidence="7">The sequence shown here is derived from an EMBL/GenBank/DDBJ whole genome shotgun (WGS) entry which is preliminary data.</text>
</comment>
<keyword evidence="3" id="KW-0645">Protease</keyword>
<evidence type="ECO:0000313" key="7">
    <source>
        <dbReference type="EMBL" id="GMI03748.1"/>
    </source>
</evidence>
<dbReference type="EMBL" id="BRXZ01000044">
    <property type="protein sequence ID" value="GMI03748.1"/>
    <property type="molecule type" value="Genomic_DNA"/>
</dbReference>
<dbReference type="Proteomes" id="UP001165082">
    <property type="component" value="Unassembled WGS sequence"/>
</dbReference>